<protein>
    <submittedName>
        <fullName evidence="6">Transcriptional regulator</fullName>
    </submittedName>
</protein>
<dbReference type="STRING" id="1109412.BN1221_01599"/>
<dbReference type="Pfam" id="PF00126">
    <property type="entry name" value="HTH_1"/>
    <property type="match status" value="1"/>
</dbReference>
<dbReference type="GO" id="GO:0003700">
    <property type="term" value="F:DNA-binding transcription factor activity"/>
    <property type="evidence" value="ECO:0007669"/>
    <property type="project" value="InterPro"/>
</dbReference>
<evidence type="ECO:0000256" key="4">
    <source>
        <dbReference type="ARBA" id="ARBA00023163"/>
    </source>
</evidence>
<keyword evidence="7" id="KW-1185">Reference proteome</keyword>
<dbReference type="PROSITE" id="PS50931">
    <property type="entry name" value="HTH_LYSR"/>
    <property type="match status" value="1"/>
</dbReference>
<dbReference type="PANTHER" id="PTHR30537">
    <property type="entry name" value="HTH-TYPE TRANSCRIPTIONAL REGULATOR"/>
    <property type="match status" value="1"/>
</dbReference>
<dbReference type="PANTHER" id="PTHR30537:SF5">
    <property type="entry name" value="HTH-TYPE TRANSCRIPTIONAL ACTIVATOR TTDR-RELATED"/>
    <property type="match status" value="1"/>
</dbReference>
<evidence type="ECO:0000313" key="6">
    <source>
        <dbReference type="EMBL" id="CPR15591.1"/>
    </source>
</evidence>
<evidence type="ECO:0000256" key="1">
    <source>
        <dbReference type="ARBA" id="ARBA00009437"/>
    </source>
</evidence>
<gene>
    <name evidence="6" type="ORF">BN1221_01599</name>
</gene>
<proteinExistence type="inferred from homology"/>
<dbReference type="InterPro" id="IPR058163">
    <property type="entry name" value="LysR-type_TF_proteobact-type"/>
</dbReference>
<evidence type="ECO:0000256" key="2">
    <source>
        <dbReference type="ARBA" id="ARBA00023015"/>
    </source>
</evidence>
<sequence length="307" mass="34207">MAIMKSVPNLKDASDLIAVVEAGGFRGAALVRHSSASSLSDSIRRLEADLGIRLLNRTTRSVTPTEAGARLIERLKPAFSEIEAAFNDLKDEANRPLGTLKLNVPVPIARHVLPGIATGFLERFPCIRLDVVMENDFSDVIGRGFDAGVRYEERIAKDMIAVPIGPRRQRFVAAASTSYIETFGLPDHPRTLLVQHRLIGNRFPSGAIWPWAFECDDELLRIMPDGPLISSSIDLQLACAVSGAGIIYTFEDFLRPYLESGELVPLLEEWWQEFDGPYLYYPSRRHMPSPLRAFVDYIKELNAGEKP</sequence>
<dbReference type="Proteomes" id="UP000044377">
    <property type="component" value="Unassembled WGS sequence"/>
</dbReference>
<dbReference type="InterPro" id="IPR036390">
    <property type="entry name" value="WH_DNA-bd_sf"/>
</dbReference>
<dbReference type="Gene3D" id="3.40.190.290">
    <property type="match status" value="1"/>
</dbReference>
<dbReference type="InterPro" id="IPR000847">
    <property type="entry name" value="LysR_HTH_N"/>
</dbReference>
<keyword evidence="3" id="KW-0238">DNA-binding</keyword>
<evidence type="ECO:0000313" key="7">
    <source>
        <dbReference type="Proteomes" id="UP000044377"/>
    </source>
</evidence>
<dbReference type="SUPFAM" id="SSF46785">
    <property type="entry name" value="Winged helix' DNA-binding domain"/>
    <property type="match status" value="1"/>
</dbReference>
<accession>A0A0G4JTZ5</accession>
<comment type="similarity">
    <text evidence="1">Belongs to the LysR transcriptional regulatory family.</text>
</comment>
<dbReference type="GO" id="GO:0003677">
    <property type="term" value="F:DNA binding"/>
    <property type="evidence" value="ECO:0007669"/>
    <property type="project" value="UniProtKB-KW"/>
</dbReference>
<reference evidence="7" key="1">
    <citation type="submission" date="2015-01" db="EMBL/GenBank/DDBJ databases">
        <authorList>
            <person name="Paterson Steve"/>
        </authorList>
    </citation>
    <scope>NUCLEOTIDE SEQUENCE [LARGE SCALE GENOMIC DNA]</scope>
    <source>
        <strain evidence="7">OBR1</strain>
    </source>
</reference>
<evidence type="ECO:0000259" key="5">
    <source>
        <dbReference type="PROSITE" id="PS50931"/>
    </source>
</evidence>
<keyword evidence="4" id="KW-0804">Transcription</keyword>
<organism evidence="6 7">
    <name type="scientific">Brenneria goodwinii</name>
    <dbReference type="NCBI Taxonomy" id="1109412"/>
    <lineage>
        <taxon>Bacteria</taxon>
        <taxon>Pseudomonadati</taxon>
        <taxon>Pseudomonadota</taxon>
        <taxon>Gammaproteobacteria</taxon>
        <taxon>Enterobacterales</taxon>
        <taxon>Pectobacteriaceae</taxon>
        <taxon>Brenneria</taxon>
    </lineage>
</organism>
<dbReference type="SUPFAM" id="SSF53850">
    <property type="entry name" value="Periplasmic binding protein-like II"/>
    <property type="match status" value="1"/>
</dbReference>
<name>A0A0G4JTZ5_9GAMM</name>
<dbReference type="EMBL" id="CGIG01000001">
    <property type="protein sequence ID" value="CPR15591.1"/>
    <property type="molecule type" value="Genomic_DNA"/>
</dbReference>
<dbReference type="InterPro" id="IPR036388">
    <property type="entry name" value="WH-like_DNA-bd_sf"/>
</dbReference>
<dbReference type="InterPro" id="IPR005119">
    <property type="entry name" value="LysR_subst-bd"/>
</dbReference>
<keyword evidence="2" id="KW-0805">Transcription regulation</keyword>
<feature type="domain" description="HTH lysR-type" evidence="5">
    <location>
        <begin position="8"/>
        <end position="65"/>
    </location>
</feature>
<dbReference type="Pfam" id="PF03466">
    <property type="entry name" value="LysR_substrate"/>
    <property type="match status" value="1"/>
</dbReference>
<dbReference type="Gene3D" id="1.10.10.10">
    <property type="entry name" value="Winged helix-like DNA-binding domain superfamily/Winged helix DNA-binding domain"/>
    <property type="match status" value="1"/>
</dbReference>
<dbReference type="AlphaFoldDB" id="A0A0G4JTZ5"/>
<evidence type="ECO:0000256" key="3">
    <source>
        <dbReference type="ARBA" id="ARBA00023125"/>
    </source>
</evidence>